<accession>B7G2Y1</accession>
<dbReference type="PaxDb" id="2850-Phatr47237"/>
<reference evidence="1 2" key="1">
    <citation type="journal article" date="2008" name="Nature">
        <title>The Phaeodactylum genome reveals the evolutionary history of diatom genomes.</title>
        <authorList>
            <person name="Bowler C."/>
            <person name="Allen A.E."/>
            <person name="Badger J.H."/>
            <person name="Grimwood J."/>
            <person name="Jabbari K."/>
            <person name="Kuo A."/>
            <person name="Maheswari U."/>
            <person name="Martens C."/>
            <person name="Maumus F."/>
            <person name="Otillar R.P."/>
            <person name="Rayko E."/>
            <person name="Salamov A."/>
            <person name="Vandepoele K."/>
            <person name="Beszteri B."/>
            <person name="Gruber A."/>
            <person name="Heijde M."/>
            <person name="Katinka M."/>
            <person name="Mock T."/>
            <person name="Valentin K."/>
            <person name="Verret F."/>
            <person name="Berges J.A."/>
            <person name="Brownlee C."/>
            <person name="Cadoret J.P."/>
            <person name="Chiovitti A."/>
            <person name="Choi C.J."/>
            <person name="Coesel S."/>
            <person name="De Martino A."/>
            <person name="Detter J.C."/>
            <person name="Durkin C."/>
            <person name="Falciatore A."/>
            <person name="Fournet J."/>
            <person name="Haruta M."/>
            <person name="Huysman M.J."/>
            <person name="Jenkins B.D."/>
            <person name="Jiroutova K."/>
            <person name="Jorgensen R.E."/>
            <person name="Joubert Y."/>
            <person name="Kaplan A."/>
            <person name="Kroger N."/>
            <person name="Kroth P.G."/>
            <person name="La Roche J."/>
            <person name="Lindquist E."/>
            <person name="Lommer M."/>
            <person name="Martin-Jezequel V."/>
            <person name="Lopez P.J."/>
            <person name="Lucas S."/>
            <person name="Mangogna M."/>
            <person name="McGinnis K."/>
            <person name="Medlin L.K."/>
            <person name="Montsant A."/>
            <person name="Oudot-Le Secq M.P."/>
            <person name="Napoli C."/>
            <person name="Obornik M."/>
            <person name="Parker M.S."/>
            <person name="Petit J.L."/>
            <person name="Porcel B.M."/>
            <person name="Poulsen N."/>
            <person name="Robison M."/>
            <person name="Rychlewski L."/>
            <person name="Rynearson T.A."/>
            <person name="Schmutz J."/>
            <person name="Shapiro H."/>
            <person name="Siaut M."/>
            <person name="Stanley M."/>
            <person name="Sussman M.R."/>
            <person name="Taylor A.R."/>
            <person name="Vardi A."/>
            <person name="von Dassow P."/>
            <person name="Vyverman W."/>
            <person name="Willis A."/>
            <person name="Wyrwicz L.S."/>
            <person name="Rokhsar D.S."/>
            <person name="Weissenbach J."/>
            <person name="Armbrust E.V."/>
            <person name="Green B.R."/>
            <person name="Van de Peer Y."/>
            <person name="Grigoriev I.V."/>
        </authorList>
    </citation>
    <scope>NUCLEOTIDE SEQUENCE [LARGE SCALE GENOMIC DNA]</scope>
    <source>
        <strain evidence="1 2">CCAP 1055/1</strain>
    </source>
</reference>
<sequence>MEVTELEIRTKIDRYSDFLQNVLVADLKKATSATAEIKHEIDEFQYLERRLHQLLSKSDIPKVREMVDLGHGKSFCPALAADESMVHVHVGMGFYAELSISDALKFVVKRVLFLQNERLKESAATVHQLKDHILASELTLDQLSVELQRSLHGERRRM</sequence>
<keyword evidence="2" id="KW-1185">Reference proteome</keyword>
<dbReference type="SUPFAM" id="SSF46579">
    <property type="entry name" value="Prefoldin"/>
    <property type="match status" value="1"/>
</dbReference>
<dbReference type="Pfam" id="PF02996">
    <property type="entry name" value="Prefoldin"/>
    <property type="match status" value="1"/>
</dbReference>
<name>B7G2Y1_PHATC</name>
<dbReference type="GeneID" id="7201991"/>
<dbReference type="RefSeq" id="XP_002181464.1">
    <property type="nucleotide sequence ID" value="XM_002181428.1"/>
</dbReference>
<dbReference type="HOGENOM" id="CLU_1672681_0_0_1"/>
<dbReference type="AlphaFoldDB" id="B7G2Y1"/>
<protein>
    <submittedName>
        <fullName evidence="1">Uncharacterized protein</fullName>
    </submittedName>
</protein>
<dbReference type="InParanoid" id="B7G2Y1"/>
<evidence type="ECO:0000313" key="2">
    <source>
        <dbReference type="Proteomes" id="UP000000759"/>
    </source>
</evidence>
<dbReference type="EMBL" id="CM000614">
    <property type="protein sequence ID" value="EEC47387.1"/>
    <property type="molecule type" value="Genomic_DNA"/>
</dbReference>
<dbReference type="Gene3D" id="1.10.287.370">
    <property type="match status" value="1"/>
</dbReference>
<dbReference type="Proteomes" id="UP000000759">
    <property type="component" value="Chromosome 12"/>
</dbReference>
<dbReference type="OrthoDB" id="433124at2759"/>
<gene>
    <name evidence="1" type="ORF">PHATRDRAFT_47237</name>
</gene>
<dbReference type="InterPro" id="IPR004127">
    <property type="entry name" value="Prefoldin_subunit_alpha"/>
</dbReference>
<dbReference type="FunCoup" id="B7G2Y1">
    <property type="interactions" value="97"/>
</dbReference>
<dbReference type="KEGG" id="pti:PHATRDRAFT_47237"/>
<dbReference type="OMA" id="RFFVEMN"/>
<dbReference type="InterPro" id="IPR009053">
    <property type="entry name" value="Prefoldin"/>
</dbReference>
<organism evidence="1 2">
    <name type="scientific">Phaeodactylum tricornutum (strain CCAP 1055/1)</name>
    <dbReference type="NCBI Taxonomy" id="556484"/>
    <lineage>
        <taxon>Eukaryota</taxon>
        <taxon>Sar</taxon>
        <taxon>Stramenopiles</taxon>
        <taxon>Ochrophyta</taxon>
        <taxon>Bacillariophyta</taxon>
        <taxon>Bacillariophyceae</taxon>
        <taxon>Bacillariophycidae</taxon>
        <taxon>Naviculales</taxon>
        <taxon>Phaeodactylaceae</taxon>
        <taxon>Phaeodactylum</taxon>
    </lineage>
</organism>
<evidence type="ECO:0000313" key="1">
    <source>
        <dbReference type="EMBL" id="EEC47387.1"/>
    </source>
</evidence>
<dbReference type="STRING" id="556484.B7G2Y1"/>
<proteinExistence type="predicted"/>
<reference evidence="2" key="2">
    <citation type="submission" date="2008-08" db="EMBL/GenBank/DDBJ databases">
        <authorList>
            <consortium name="Diatom Consortium"/>
            <person name="Grigoriev I."/>
            <person name="Grimwood J."/>
            <person name="Kuo A."/>
            <person name="Otillar R.P."/>
            <person name="Salamov A."/>
            <person name="Detter J.C."/>
            <person name="Lindquist E."/>
            <person name="Shapiro H."/>
            <person name="Lucas S."/>
            <person name="Glavina del Rio T."/>
            <person name="Pitluck S."/>
            <person name="Rokhsar D."/>
            <person name="Bowler C."/>
        </authorList>
    </citation>
    <scope>GENOME REANNOTATION</scope>
    <source>
        <strain evidence="2">CCAP 1055/1</strain>
    </source>
</reference>